<dbReference type="EMBL" id="JAUCMV010000003">
    <property type="protein sequence ID" value="KAK0410416.1"/>
    <property type="molecule type" value="Genomic_DNA"/>
</dbReference>
<feature type="compositionally biased region" description="Low complexity" evidence="2">
    <location>
        <begin position="25"/>
        <end position="37"/>
    </location>
</feature>
<keyword evidence="1" id="KW-0349">Heme</keyword>
<name>A0AA39LUA7_9BILA</name>
<dbReference type="AlphaFoldDB" id="A0AA39LUA7"/>
<protein>
    <recommendedName>
        <fullName evidence="3">Globin domain-containing protein</fullName>
    </recommendedName>
</protein>
<dbReference type="Pfam" id="PF00042">
    <property type="entry name" value="Globin"/>
    <property type="match status" value="1"/>
</dbReference>
<dbReference type="Gene3D" id="1.10.490.10">
    <property type="entry name" value="Globins"/>
    <property type="match status" value="1"/>
</dbReference>
<keyword evidence="1" id="KW-0408">Iron</keyword>
<dbReference type="InterPro" id="IPR009050">
    <property type="entry name" value="Globin-like_sf"/>
</dbReference>
<dbReference type="GO" id="GO:0020037">
    <property type="term" value="F:heme binding"/>
    <property type="evidence" value="ECO:0007669"/>
    <property type="project" value="InterPro"/>
</dbReference>
<keyword evidence="1" id="KW-0479">Metal-binding</keyword>
<feature type="domain" description="Globin" evidence="3">
    <location>
        <begin position="45"/>
        <end position="195"/>
    </location>
</feature>
<dbReference type="PROSITE" id="PS01033">
    <property type="entry name" value="GLOBIN"/>
    <property type="match status" value="1"/>
</dbReference>
<evidence type="ECO:0000313" key="4">
    <source>
        <dbReference type="EMBL" id="KAK0410416.1"/>
    </source>
</evidence>
<evidence type="ECO:0000259" key="3">
    <source>
        <dbReference type="PROSITE" id="PS01033"/>
    </source>
</evidence>
<keyword evidence="1" id="KW-0561">Oxygen transport</keyword>
<evidence type="ECO:0000256" key="1">
    <source>
        <dbReference type="RuleBase" id="RU000356"/>
    </source>
</evidence>
<reference evidence="4" key="1">
    <citation type="submission" date="2023-06" db="EMBL/GenBank/DDBJ databases">
        <title>Genomic analysis of the entomopathogenic nematode Steinernema hermaphroditum.</title>
        <authorList>
            <person name="Schwarz E.M."/>
            <person name="Heppert J.K."/>
            <person name="Baniya A."/>
            <person name="Schwartz H.T."/>
            <person name="Tan C.-H."/>
            <person name="Antoshechkin I."/>
            <person name="Sternberg P.W."/>
            <person name="Goodrich-Blair H."/>
            <person name="Dillman A.R."/>
        </authorList>
    </citation>
    <scope>NUCLEOTIDE SEQUENCE</scope>
    <source>
        <strain evidence="4">PS9179</strain>
        <tissue evidence="4">Whole animal</tissue>
    </source>
</reference>
<dbReference type="InterPro" id="IPR012292">
    <property type="entry name" value="Globin/Proto"/>
</dbReference>
<feature type="region of interest" description="Disordered" evidence="2">
    <location>
        <begin position="1"/>
        <end position="52"/>
    </location>
</feature>
<dbReference type="PANTHER" id="PTHR47768">
    <property type="entry name" value="GLOBIN RELATED-RELATED"/>
    <property type="match status" value="1"/>
</dbReference>
<organism evidence="4 5">
    <name type="scientific">Steinernema hermaphroditum</name>
    <dbReference type="NCBI Taxonomy" id="289476"/>
    <lineage>
        <taxon>Eukaryota</taxon>
        <taxon>Metazoa</taxon>
        <taxon>Ecdysozoa</taxon>
        <taxon>Nematoda</taxon>
        <taxon>Chromadorea</taxon>
        <taxon>Rhabditida</taxon>
        <taxon>Tylenchina</taxon>
        <taxon>Panagrolaimomorpha</taxon>
        <taxon>Strongyloidoidea</taxon>
        <taxon>Steinernematidae</taxon>
        <taxon>Steinernema</taxon>
    </lineage>
</organism>
<dbReference type="PANTHER" id="PTHR47768:SF2">
    <property type="entry name" value="GLOBIN-RELATED"/>
    <property type="match status" value="1"/>
</dbReference>
<sequence length="271" mass="31611">MGQAESSGYASGDSEVPRERRKKSSSSTISSSSSRTTSRTRRKELLTPRQRKILQRSWNKSQRTGLDNIGAHIFLKIYAKDPSVGEMFHLGTCPHSELKYRKFFQDHAMTFTRSLDFVMNHLEDLERVSKFCVELGKTHVKFMRRGFKTSYWDIFAEALTECAIDWEGGLRCRDVLNGWRTLVSFVIEEMRKGFEKERKRVALEESVQTARAQTAAYFDDRLQTPSPPRHTQRFSPVIERANTDFQRFAASARCPYAYRASHEQLYFDHYY</sequence>
<dbReference type="SUPFAM" id="SSF46458">
    <property type="entry name" value="Globin-like"/>
    <property type="match status" value="1"/>
</dbReference>
<evidence type="ECO:0000256" key="2">
    <source>
        <dbReference type="SAM" id="MobiDB-lite"/>
    </source>
</evidence>
<comment type="caution">
    <text evidence="4">The sequence shown here is derived from an EMBL/GenBank/DDBJ whole genome shotgun (WGS) entry which is preliminary data.</text>
</comment>
<dbReference type="GO" id="GO:0005344">
    <property type="term" value="F:oxygen carrier activity"/>
    <property type="evidence" value="ECO:0007669"/>
    <property type="project" value="UniProtKB-KW"/>
</dbReference>
<dbReference type="Proteomes" id="UP001175271">
    <property type="component" value="Unassembled WGS sequence"/>
</dbReference>
<keyword evidence="5" id="KW-1185">Reference proteome</keyword>
<evidence type="ECO:0000313" key="5">
    <source>
        <dbReference type="Proteomes" id="UP001175271"/>
    </source>
</evidence>
<gene>
    <name evidence="4" type="ORF">QR680_005118</name>
</gene>
<comment type="similarity">
    <text evidence="1">Belongs to the globin family.</text>
</comment>
<accession>A0AA39LUA7</accession>
<dbReference type="CDD" id="cd01040">
    <property type="entry name" value="Mb-like"/>
    <property type="match status" value="1"/>
</dbReference>
<dbReference type="InterPro" id="IPR000971">
    <property type="entry name" value="Globin"/>
</dbReference>
<proteinExistence type="inferred from homology"/>
<dbReference type="InterPro" id="IPR053341">
    <property type="entry name" value="Oxidative_stress_globin-like"/>
</dbReference>
<dbReference type="GO" id="GO:0019825">
    <property type="term" value="F:oxygen binding"/>
    <property type="evidence" value="ECO:0007669"/>
    <property type="project" value="InterPro"/>
</dbReference>
<dbReference type="InterPro" id="IPR044399">
    <property type="entry name" value="Mb-like_M"/>
</dbReference>
<keyword evidence="1" id="KW-0813">Transport</keyword>